<gene>
    <name evidence="2" type="ORF">EDD58_103416</name>
</gene>
<dbReference type="SUPFAM" id="SSF52009">
    <property type="entry name" value="Phosphohistidine domain"/>
    <property type="match status" value="1"/>
</dbReference>
<dbReference type="InterPro" id="IPR008279">
    <property type="entry name" value="PEP-util_enz_mobile_dom"/>
</dbReference>
<evidence type="ECO:0000313" key="2">
    <source>
        <dbReference type="EMBL" id="TCS94991.1"/>
    </source>
</evidence>
<protein>
    <recommendedName>
        <fullName evidence="1">PEP-utilising enzyme mobile domain-containing protein</fullName>
    </recommendedName>
</protein>
<reference evidence="2 3" key="1">
    <citation type="submission" date="2019-03" db="EMBL/GenBank/DDBJ databases">
        <title>Genomic Encyclopedia of Type Strains, Phase IV (KMG-IV): sequencing the most valuable type-strain genomes for metagenomic binning, comparative biology and taxonomic classification.</title>
        <authorList>
            <person name="Goeker M."/>
        </authorList>
    </citation>
    <scope>NUCLEOTIDE SEQUENCE [LARGE SCALE GENOMIC DNA]</scope>
    <source>
        <strain evidence="2 3">DSM 45707</strain>
    </source>
</reference>
<sequence>MYQNYLVVQGNNTYNHFAREYDLPAVVEVENATKLIKDGQRIRVHGTEEYIEILRSLNTSRFNYSTALVVTRAVCHHPYLIFTSRWFQSSSSLTVVRLEQTFEYELRFHFLHVGILPKPLLLFLEHELDHQTPNGHVEHMEESLDIYHLHLRKE</sequence>
<dbReference type="Proteomes" id="UP000294937">
    <property type="component" value="Unassembled WGS sequence"/>
</dbReference>
<accession>A0A4R3L5C3</accession>
<dbReference type="EMBL" id="SMAG01000003">
    <property type="protein sequence ID" value="TCS94991.1"/>
    <property type="molecule type" value="Genomic_DNA"/>
</dbReference>
<dbReference type="GO" id="GO:0016772">
    <property type="term" value="F:transferase activity, transferring phosphorus-containing groups"/>
    <property type="evidence" value="ECO:0007669"/>
    <property type="project" value="InterPro"/>
</dbReference>
<comment type="caution">
    <text evidence="2">The sequence shown here is derived from an EMBL/GenBank/DDBJ whole genome shotgun (WGS) entry which is preliminary data.</text>
</comment>
<organism evidence="2 3">
    <name type="scientific">Hazenella coriacea</name>
    <dbReference type="NCBI Taxonomy" id="1179467"/>
    <lineage>
        <taxon>Bacteria</taxon>
        <taxon>Bacillati</taxon>
        <taxon>Bacillota</taxon>
        <taxon>Bacilli</taxon>
        <taxon>Bacillales</taxon>
        <taxon>Thermoactinomycetaceae</taxon>
        <taxon>Hazenella</taxon>
    </lineage>
</organism>
<evidence type="ECO:0000313" key="3">
    <source>
        <dbReference type="Proteomes" id="UP000294937"/>
    </source>
</evidence>
<proteinExistence type="predicted"/>
<dbReference type="AlphaFoldDB" id="A0A4R3L5C3"/>
<dbReference type="Pfam" id="PF00391">
    <property type="entry name" value="PEP-utilizers"/>
    <property type="match status" value="1"/>
</dbReference>
<dbReference type="Gene3D" id="3.50.30.10">
    <property type="entry name" value="Phosphohistidine domain"/>
    <property type="match status" value="1"/>
</dbReference>
<keyword evidence="3" id="KW-1185">Reference proteome</keyword>
<evidence type="ECO:0000259" key="1">
    <source>
        <dbReference type="Pfam" id="PF00391"/>
    </source>
</evidence>
<name>A0A4R3L5C3_9BACL</name>
<dbReference type="InterPro" id="IPR036637">
    <property type="entry name" value="Phosphohistidine_dom_sf"/>
</dbReference>
<feature type="domain" description="PEP-utilising enzyme mobile" evidence="1">
    <location>
        <begin position="18"/>
        <end position="48"/>
    </location>
</feature>